<organism evidence="7 8">
    <name type="scientific">Halobacillus litoralis</name>
    <dbReference type="NCBI Taxonomy" id="45668"/>
    <lineage>
        <taxon>Bacteria</taxon>
        <taxon>Bacillati</taxon>
        <taxon>Bacillota</taxon>
        <taxon>Bacilli</taxon>
        <taxon>Bacillales</taxon>
        <taxon>Bacillaceae</taxon>
        <taxon>Halobacillus</taxon>
    </lineage>
</organism>
<evidence type="ECO:0000256" key="4">
    <source>
        <dbReference type="ARBA" id="ARBA00022729"/>
    </source>
</evidence>
<dbReference type="InterPro" id="IPR051313">
    <property type="entry name" value="Bact_iron-sidero_bind"/>
</dbReference>
<comment type="subcellular location">
    <subcellularLocation>
        <location evidence="1">Cell membrane</location>
        <topology evidence="1">Lipid-anchor</topology>
    </subcellularLocation>
</comment>
<dbReference type="Gene3D" id="3.40.50.1980">
    <property type="entry name" value="Nitrogenase molybdenum iron protein domain"/>
    <property type="match status" value="2"/>
</dbReference>
<dbReference type="PANTHER" id="PTHR30532:SF28">
    <property type="entry name" value="PETROBACTIN-BINDING PROTEIN YCLQ"/>
    <property type="match status" value="1"/>
</dbReference>
<accession>A0A845DXN2</accession>
<gene>
    <name evidence="7" type="ORF">GLW04_16870</name>
</gene>
<evidence type="ECO:0000256" key="5">
    <source>
        <dbReference type="SAM" id="SignalP"/>
    </source>
</evidence>
<evidence type="ECO:0000259" key="6">
    <source>
        <dbReference type="PROSITE" id="PS50983"/>
    </source>
</evidence>
<dbReference type="GO" id="GO:1901678">
    <property type="term" value="P:iron coordination entity transport"/>
    <property type="evidence" value="ECO:0007669"/>
    <property type="project" value="UniProtKB-ARBA"/>
</dbReference>
<dbReference type="RefSeq" id="WP_160839399.1">
    <property type="nucleotide sequence ID" value="NZ_WMET01000005.1"/>
</dbReference>
<dbReference type="GO" id="GO:0005886">
    <property type="term" value="C:plasma membrane"/>
    <property type="evidence" value="ECO:0007669"/>
    <property type="project" value="UniProtKB-SubCell"/>
</dbReference>
<dbReference type="Proteomes" id="UP000460949">
    <property type="component" value="Unassembled WGS sequence"/>
</dbReference>
<reference evidence="7 8" key="1">
    <citation type="submission" date="2019-11" db="EMBL/GenBank/DDBJ databases">
        <title>Genome sequences of 17 halophilic strains isolated from different environments.</title>
        <authorList>
            <person name="Furrow R.E."/>
        </authorList>
    </citation>
    <scope>NUCLEOTIDE SEQUENCE [LARGE SCALE GENOMIC DNA]</scope>
    <source>
        <strain evidence="7 8">22511_23_Filter</strain>
    </source>
</reference>
<dbReference type="InterPro" id="IPR002491">
    <property type="entry name" value="ABC_transptr_periplasmic_BD"/>
</dbReference>
<comment type="similarity">
    <text evidence="2">Belongs to the bacterial solute-binding protein 8 family.</text>
</comment>
<dbReference type="AlphaFoldDB" id="A0A845DXN2"/>
<feature type="domain" description="Fe/B12 periplasmic-binding" evidence="6">
    <location>
        <begin position="61"/>
        <end position="320"/>
    </location>
</feature>
<dbReference type="EMBL" id="WMET01000005">
    <property type="protein sequence ID" value="MYL21579.1"/>
    <property type="molecule type" value="Genomic_DNA"/>
</dbReference>
<keyword evidence="3" id="KW-0813">Transport</keyword>
<evidence type="ECO:0000313" key="8">
    <source>
        <dbReference type="Proteomes" id="UP000460949"/>
    </source>
</evidence>
<dbReference type="CDD" id="cd01140">
    <property type="entry name" value="FatB"/>
    <property type="match status" value="1"/>
</dbReference>
<evidence type="ECO:0000256" key="1">
    <source>
        <dbReference type="ARBA" id="ARBA00004193"/>
    </source>
</evidence>
<evidence type="ECO:0000313" key="7">
    <source>
        <dbReference type="EMBL" id="MYL21579.1"/>
    </source>
</evidence>
<proteinExistence type="inferred from homology"/>
<dbReference type="InterPro" id="IPR033870">
    <property type="entry name" value="FatB"/>
</dbReference>
<dbReference type="SUPFAM" id="SSF53807">
    <property type="entry name" value="Helical backbone' metal receptor"/>
    <property type="match status" value="1"/>
</dbReference>
<feature type="signal peptide" evidence="5">
    <location>
        <begin position="1"/>
        <end position="24"/>
    </location>
</feature>
<dbReference type="PANTHER" id="PTHR30532">
    <property type="entry name" value="IRON III DICITRATE-BINDING PERIPLASMIC PROTEIN"/>
    <property type="match status" value="1"/>
</dbReference>
<dbReference type="PROSITE" id="PS50983">
    <property type="entry name" value="FE_B12_PBP"/>
    <property type="match status" value="1"/>
</dbReference>
<evidence type="ECO:0000256" key="3">
    <source>
        <dbReference type="ARBA" id="ARBA00022448"/>
    </source>
</evidence>
<comment type="caution">
    <text evidence="7">The sequence shown here is derived from an EMBL/GenBank/DDBJ whole genome shotgun (WGS) entry which is preliminary data.</text>
</comment>
<dbReference type="PROSITE" id="PS51257">
    <property type="entry name" value="PROKAR_LIPOPROTEIN"/>
    <property type="match status" value="1"/>
</dbReference>
<dbReference type="Pfam" id="PF01497">
    <property type="entry name" value="Peripla_BP_2"/>
    <property type="match status" value="1"/>
</dbReference>
<feature type="chain" id="PRO_5039686505" evidence="5">
    <location>
        <begin position="25"/>
        <end position="320"/>
    </location>
</feature>
<evidence type="ECO:0000256" key="2">
    <source>
        <dbReference type="ARBA" id="ARBA00008814"/>
    </source>
</evidence>
<sequence length="320" mass="34849">MKKVWLFGLFIAAVMFLAACSSQGEGNSAEAETDNETEETNETFTIEHELGTTEVPANPEIIAVFNYGTLSALDQLGIEASGVAKSSNIPSYLSKYEGEDYTNLGSLKEPDFETIYEMQPDLIIIAGRQGEAYEELKDIAPTLYLSADPADFMASYKEGMETLGQIFDKEDEVQTKLEELDETVASMKETAESNGQDGLVVLSNGGKVSAYGPGSRFGMLHDVFGVKPTADDIESSTHGMDISFEYIAEKDPSYLFVVDRDQVVNGESAAAETLNNDLVNGTTAAQNDQIIYLDPELWYLSSGLPPIDLMAEEVKSALEE</sequence>
<protein>
    <submittedName>
        <fullName evidence="7">ABC transporter substrate-binding protein</fullName>
    </submittedName>
</protein>
<keyword evidence="4 5" id="KW-0732">Signal</keyword>
<name>A0A845DXN2_9BACI</name>
<dbReference type="GO" id="GO:0030288">
    <property type="term" value="C:outer membrane-bounded periplasmic space"/>
    <property type="evidence" value="ECO:0007669"/>
    <property type="project" value="TreeGrafter"/>
</dbReference>